<dbReference type="KEGG" id="cprv:CYPRO_0523"/>
<protein>
    <submittedName>
        <fullName evidence="2">Poly(Hydroxyalkanoate) granule-associated protein</fullName>
    </submittedName>
</protein>
<dbReference type="EMBL" id="CP027806">
    <property type="protein sequence ID" value="AXI99807.1"/>
    <property type="molecule type" value="Genomic_DNA"/>
</dbReference>
<gene>
    <name evidence="2" type="ORF">CYPRO_0523</name>
</gene>
<reference evidence="2 3" key="1">
    <citation type="submission" date="2018-03" db="EMBL/GenBank/DDBJ databases">
        <title>Phenotypic and genomic properties of Cyclonatronum proteinivorum gen. nov., sp. nov., a haloalkaliphilic bacteroidete from soda lakes possessing Na+-translocating rhodopsin.</title>
        <authorList>
            <person name="Toshchakov S.V."/>
            <person name="Korzhenkov A."/>
            <person name="Samarov N.I."/>
            <person name="Kublanov I.V."/>
            <person name="Muntyan M.S."/>
            <person name="Sorokin D.Y."/>
        </authorList>
    </citation>
    <scope>NUCLEOTIDE SEQUENCE [LARGE SCALE GENOMIC DNA]</scope>
    <source>
        <strain evidence="2 3">Omega</strain>
    </source>
</reference>
<dbReference type="OrthoDB" id="1495296at2"/>
<evidence type="ECO:0000313" key="2">
    <source>
        <dbReference type="EMBL" id="AXI99807.1"/>
    </source>
</evidence>
<name>A0A345UH56_9BACT</name>
<organism evidence="2 3">
    <name type="scientific">Cyclonatronum proteinivorum</name>
    <dbReference type="NCBI Taxonomy" id="1457365"/>
    <lineage>
        <taxon>Bacteria</taxon>
        <taxon>Pseudomonadati</taxon>
        <taxon>Balneolota</taxon>
        <taxon>Balneolia</taxon>
        <taxon>Balneolales</taxon>
        <taxon>Cyclonatronaceae</taxon>
        <taxon>Cyclonatronum</taxon>
    </lineage>
</organism>
<dbReference type="Proteomes" id="UP000254808">
    <property type="component" value="Chromosome"/>
</dbReference>
<evidence type="ECO:0000256" key="1">
    <source>
        <dbReference type="SAM" id="MobiDB-lite"/>
    </source>
</evidence>
<sequence length="151" mass="16792">MSKQVEKVKHEEEINVVDSLTGKAREVWLAGLGALASVEEEGQKVFTKLVEKGTHFEARGKKQLDETYEELLVAYKKLEDRVKSSFNKAEGEIDDNMQELIHKMGVPTQDEIKELTSQVEKLINKVDDLSKKVDQADKKPAAPAAAAKAGK</sequence>
<dbReference type="PANTHER" id="PTHR38664">
    <property type="entry name" value="SLR0058 PROTEIN"/>
    <property type="match status" value="1"/>
</dbReference>
<dbReference type="RefSeq" id="WP_114983144.1">
    <property type="nucleotide sequence ID" value="NZ_CP027806.1"/>
</dbReference>
<proteinExistence type="predicted"/>
<feature type="region of interest" description="Disordered" evidence="1">
    <location>
        <begin position="132"/>
        <end position="151"/>
    </location>
</feature>
<dbReference type="AlphaFoldDB" id="A0A345UH56"/>
<keyword evidence="3" id="KW-1185">Reference proteome</keyword>
<accession>A0A345UH56</accession>
<feature type="compositionally biased region" description="Low complexity" evidence="1">
    <location>
        <begin position="141"/>
        <end position="151"/>
    </location>
</feature>
<dbReference type="InterPro" id="IPR008769">
    <property type="entry name" value="PhaF_PhaI"/>
</dbReference>
<evidence type="ECO:0000313" key="3">
    <source>
        <dbReference type="Proteomes" id="UP000254808"/>
    </source>
</evidence>
<dbReference type="Pfam" id="PF05597">
    <property type="entry name" value="Phasin"/>
    <property type="match status" value="1"/>
</dbReference>
<dbReference type="PANTHER" id="PTHR38664:SF1">
    <property type="entry name" value="SLR0058 PROTEIN"/>
    <property type="match status" value="1"/>
</dbReference>